<feature type="compositionally biased region" description="Basic and acidic residues" evidence="1">
    <location>
        <begin position="565"/>
        <end position="585"/>
    </location>
</feature>
<dbReference type="PROSITE" id="PS51318">
    <property type="entry name" value="TAT"/>
    <property type="match status" value="1"/>
</dbReference>
<gene>
    <name evidence="2" type="ORF">AVDCRST_MAG03-3588</name>
</gene>
<accession>A0A6J4QBP2</accession>
<dbReference type="SUPFAM" id="SSF101898">
    <property type="entry name" value="NHL repeat"/>
    <property type="match status" value="1"/>
</dbReference>
<feature type="region of interest" description="Disordered" evidence="1">
    <location>
        <begin position="564"/>
        <end position="598"/>
    </location>
</feature>
<dbReference type="InterPro" id="IPR008557">
    <property type="entry name" value="PhoX"/>
</dbReference>
<dbReference type="AlphaFoldDB" id="A0A6J4QBP2"/>
<dbReference type="InterPro" id="IPR006311">
    <property type="entry name" value="TAT_signal"/>
</dbReference>
<evidence type="ECO:0000256" key="1">
    <source>
        <dbReference type="SAM" id="MobiDB-lite"/>
    </source>
</evidence>
<name>A0A6J4QBP2_9ACTN</name>
<evidence type="ECO:0000313" key="2">
    <source>
        <dbReference type="EMBL" id="CAA9435712.1"/>
    </source>
</evidence>
<proteinExistence type="predicted"/>
<dbReference type="PANTHER" id="PTHR35399">
    <property type="entry name" value="SLR8030 PROTEIN"/>
    <property type="match status" value="1"/>
</dbReference>
<reference evidence="2" key="1">
    <citation type="submission" date="2020-02" db="EMBL/GenBank/DDBJ databases">
        <authorList>
            <person name="Meier V. D."/>
        </authorList>
    </citation>
    <scope>NUCLEOTIDE SEQUENCE</scope>
    <source>
        <strain evidence="2">AVDCRST_MAG03</strain>
    </source>
</reference>
<dbReference type="PANTHER" id="PTHR35399:SF2">
    <property type="entry name" value="DUF839 DOMAIN-CONTAINING PROTEIN"/>
    <property type="match status" value="1"/>
</dbReference>
<sequence>MTRWSGVQRIKKEKRDRGVDVSKGVTRRSFLTLLGAGSAALAAGSAGVAISPAAAQEGFSGAASTPYRGDSAGSFGVSFEPIEPTDADELILPEGFKFDIIRRWGEPVTADRNFGYNNDYVAYFPIDALGGGTNSEDGLLWVNHEYTNPKWVSDYQDPDNATKKTKEQVAREKAAVGGSVIRVRKEDGAWKFVQDEKYNRRIDATTPMVLTGAAAGSDAVKGATQVIGTLANCSGGVTPWRTVLTCEENFQYYYGESSDDQLDDEALAETDRWLDDPDSAKPPEHYGWVVEIDPFDKDFVPRKHTWLGRLRHENVAIRVSEGGKVVAYTGHDQEDECIYKFVSSGTFDPDSPSREAGSRLLFDGMLYVADFGQGKWVALDFENNPIFKDNGFKGQADILVRAPEAAKITDPETELPIGTPMDRCEDIEVHPGDGTIYAALTNNALHGNFHGQVIRMHEKDGDPEATEFNFEVFAAGGPNTGFSSPDNLAFDADNNLWMVTDISSSYHNQGIYSSFKNNGMFVMRGANDAVQGEPVQFASAPIESEMTGPAFTPDGKTMFLAIQHPGEETENKDEPTSTWPHDGDNVPKPSVVAITRSS</sequence>
<protein>
    <submittedName>
        <fullName evidence="2">Phosphatase</fullName>
    </submittedName>
</protein>
<dbReference type="Pfam" id="PF05787">
    <property type="entry name" value="PhoX"/>
    <property type="match status" value="1"/>
</dbReference>
<dbReference type="EMBL" id="CADCUT010000210">
    <property type="protein sequence ID" value="CAA9435712.1"/>
    <property type="molecule type" value="Genomic_DNA"/>
</dbReference>
<organism evidence="2">
    <name type="scientific">uncultured Rubrobacteraceae bacterium</name>
    <dbReference type="NCBI Taxonomy" id="349277"/>
    <lineage>
        <taxon>Bacteria</taxon>
        <taxon>Bacillati</taxon>
        <taxon>Actinomycetota</taxon>
        <taxon>Rubrobacteria</taxon>
        <taxon>Rubrobacterales</taxon>
        <taxon>Rubrobacteraceae</taxon>
        <taxon>environmental samples</taxon>
    </lineage>
</organism>